<sequence>MKRYWALIFILFECMQMMLLPQTTLGQASSIATTQAGINGSKTSPSPEVAALGNFGLVPATPFTGQADISVPLYNLSYKDLSVPIALMYTTKGNKTDEHPGWTGLGWSLQAGGAIYRKVNGLNDEIPKLYEAERGYLYNCGTVNQKYLNPNYLASYSLGGYQSVDSLLKYQYDASPDEFIFNFNGYSGVFFITRPSPTDSVQIKIRSNGNYKLKADILEVRDNMSYGDLPLGEFSTVLTTNSVKRSIYKIRITDEAGNQYIFGGTDNSIELNNNGNYTDVYSTISSAWYLTEIKSPGGYKINFDYKRVGRTYTQTLQRNVCQYSGNHSISGKFLFLIAKTEENITNYSTWEKFAISSHNPVYLTSIKTPSQVINFSSSKSNELRYNILNEDFIKINGNTVSEGRDSSFWQKLDVIDIVGVKKIKFNYLEQITRRLQLSSVELQTAFDRTIQKFSFAYNSNILPPYNARKADHWGYYNGRTYAYGINYYVSRVPDETFMKAEILEKITYPTGGYLKLEYQPHYYAKIARQFPFDIDESQVSDSIAGGLRVSKMTIAADSLATPVTKEYFYVKNYLGGGTRSSGILSGKPFYGDTGSIVTHTNVGGTMVEGQLWYSHVLDNNYLQLSNTNGNHITYSEVTEKSDGGYTVYKYSNHDNGYQDKLPLVEFKNFDSNWDEQAFTSMETFRGLTLSSQVYNSNKELLKESQIEYNIDTTNSEYRVPNIYRFEDESMGVQIYRSSLCFYFIKPPLVKKVTDVNYAQGTTTQNLTTIQSNKYFVDRGVQDSATLHDNYKVTESVFVTSKQDTLKSVFSYPYTKVLAGLDPGGIYKSMLDSNINAPVITQVESRNGVQLRLTNTVYFKTPEKLYLPQYSQVQQGITDSLDTEVVVNSYDQYGNMLEATKRGGGKIAYLWDCIGHYPTAVAQNAGVGDIRYFSFEENNSPACGNTLNLRTDSTSPSGIKCYEINIATPFTVTHSLGGFNSSISHIVSYWSKNGSYTVDGSVSMITGRTLNGWTYYEHTVQNVLGVNIRGTGLIDEVRAYPVNAQLTTFTYLPNIGISSQCDAKNQYVYYEYDSYGRLHIVRNQDKNIVKMICYNYKGETEICNEHIYYNTVQSDSARNTCNPGAYAKMVVCTVEAGMYGSDKSQQDANDKARAALPAKLEEAKKSSPCLFYNQRMTMTGIKQCSSGFSGTTVTYVVDSMKYFSESMQAANDTAMMDLNANYQTYANANGTCHCLGESKKVIGLTCETGQKIVTASTPVGSNYTCTYHYLWSDGSISGNYTESQTAACPLTNLP</sequence>
<organism evidence="3 4">
    <name type="scientific">Chitinophaga oryziterrae</name>
    <dbReference type="NCBI Taxonomy" id="1031224"/>
    <lineage>
        <taxon>Bacteria</taxon>
        <taxon>Pseudomonadati</taxon>
        <taxon>Bacteroidota</taxon>
        <taxon>Chitinophagia</taxon>
        <taxon>Chitinophagales</taxon>
        <taxon>Chitinophagaceae</taxon>
        <taxon>Chitinophaga</taxon>
    </lineage>
</organism>
<proteinExistence type="predicted"/>
<dbReference type="OrthoDB" id="680656at2"/>
<dbReference type="InterPro" id="IPR046020">
    <property type="entry name" value="DUF5977"/>
</dbReference>
<protein>
    <recommendedName>
        <fullName evidence="2">DUF5977 domain-containing protein</fullName>
    </recommendedName>
</protein>
<dbReference type="EMBL" id="WRXO01000009">
    <property type="protein sequence ID" value="MVT43846.1"/>
    <property type="molecule type" value="Genomic_DNA"/>
</dbReference>
<feature type="domain" description="DUF5977" evidence="2">
    <location>
        <begin position="1107"/>
        <end position="1156"/>
    </location>
</feature>
<feature type="domain" description="DUF5977" evidence="2">
    <location>
        <begin position="1170"/>
        <end position="1231"/>
    </location>
</feature>
<dbReference type="RefSeq" id="WP_157302660.1">
    <property type="nucleotide sequence ID" value="NZ_BAAAZB010000001.1"/>
</dbReference>
<reference evidence="3 4" key="1">
    <citation type="submission" date="2019-12" db="EMBL/GenBank/DDBJ databases">
        <title>The draft genomic sequence of strain Chitinophaga oryziterrae JCM 16595.</title>
        <authorList>
            <person name="Zhang X."/>
        </authorList>
    </citation>
    <scope>NUCLEOTIDE SEQUENCE [LARGE SCALE GENOMIC DNA]</scope>
    <source>
        <strain evidence="3 4">JCM 16595</strain>
    </source>
</reference>
<keyword evidence="4" id="KW-1185">Reference proteome</keyword>
<feature type="signal peptide" evidence="1">
    <location>
        <begin position="1"/>
        <end position="19"/>
    </location>
</feature>
<comment type="caution">
    <text evidence="3">The sequence shown here is derived from an EMBL/GenBank/DDBJ whole genome shotgun (WGS) entry which is preliminary data.</text>
</comment>
<feature type="chain" id="PRO_5026711167" description="DUF5977 domain-containing protein" evidence="1">
    <location>
        <begin position="20"/>
        <end position="1293"/>
    </location>
</feature>
<evidence type="ECO:0000259" key="2">
    <source>
        <dbReference type="Pfam" id="PF19404"/>
    </source>
</evidence>
<evidence type="ECO:0000313" key="4">
    <source>
        <dbReference type="Proteomes" id="UP000468388"/>
    </source>
</evidence>
<evidence type="ECO:0000256" key="1">
    <source>
        <dbReference type="SAM" id="SignalP"/>
    </source>
</evidence>
<dbReference type="Pfam" id="PF19404">
    <property type="entry name" value="DUF5977"/>
    <property type="match status" value="2"/>
</dbReference>
<name>A0A6N8JHN9_9BACT</name>
<gene>
    <name evidence="3" type="ORF">GO495_24845</name>
</gene>
<evidence type="ECO:0000313" key="3">
    <source>
        <dbReference type="EMBL" id="MVT43846.1"/>
    </source>
</evidence>
<dbReference type="Proteomes" id="UP000468388">
    <property type="component" value="Unassembled WGS sequence"/>
</dbReference>
<keyword evidence="1" id="KW-0732">Signal</keyword>
<accession>A0A6N8JHN9</accession>